<dbReference type="Proteomes" id="UP000887013">
    <property type="component" value="Unassembled WGS sequence"/>
</dbReference>
<accession>A0A8X6P5I9</accession>
<dbReference type="EMBL" id="BMAW01065223">
    <property type="protein sequence ID" value="GFT49397.1"/>
    <property type="molecule type" value="Genomic_DNA"/>
</dbReference>
<dbReference type="AlphaFoldDB" id="A0A8X6P5I9"/>
<proteinExistence type="predicted"/>
<comment type="caution">
    <text evidence="2">The sequence shown here is derived from an EMBL/GenBank/DDBJ whole genome shotgun (WGS) entry which is preliminary data.</text>
</comment>
<feature type="compositionally biased region" description="Polar residues" evidence="1">
    <location>
        <begin position="227"/>
        <end position="237"/>
    </location>
</feature>
<feature type="compositionally biased region" description="Basic and acidic residues" evidence="1">
    <location>
        <begin position="217"/>
        <end position="226"/>
    </location>
</feature>
<evidence type="ECO:0000313" key="3">
    <source>
        <dbReference type="Proteomes" id="UP000887013"/>
    </source>
</evidence>
<reference evidence="2" key="1">
    <citation type="submission" date="2020-08" db="EMBL/GenBank/DDBJ databases">
        <title>Multicomponent nature underlies the extraordinary mechanical properties of spider dragline silk.</title>
        <authorList>
            <person name="Kono N."/>
            <person name="Nakamura H."/>
            <person name="Mori M."/>
            <person name="Yoshida Y."/>
            <person name="Ohtoshi R."/>
            <person name="Malay A.D."/>
            <person name="Moran D.A.P."/>
            <person name="Tomita M."/>
            <person name="Numata K."/>
            <person name="Arakawa K."/>
        </authorList>
    </citation>
    <scope>NUCLEOTIDE SEQUENCE</scope>
</reference>
<gene>
    <name evidence="2" type="ORF">NPIL_13241</name>
</gene>
<protein>
    <submittedName>
        <fullName evidence="2">Uncharacterized protein</fullName>
    </submittedName>
</protein>
<organism evidence="2 3">
    <name type="scientific">Nephila pilipes</name>
    <name type="common">Giant wood spider</name>
    <name type="synonym">Nephila maculata</name>
    <dbReference type="NCBI Taxonomy" id="299642"/>
    <lineage>
        <taxon>Eukaryota</taxon>
        <taxon>Metazoa</taxon>
        <taxon>Ecdysozoa</taxon>
        <taxon>Arthropoda</taxon>
        <taxon>Chelicerata</taxon>
        <taxon>Arachnida</taxon>
        <taxon>Araneae</taxon>
        <taxon>Araneomorphae</taxon>
        <taxon>Entelegynae</taxon>
        <taxon>Araneoidea</taxon>
        <taxon>Nephilidae</taxon>
        <taxon>Nephila</taxon>
    </lineage>
</organism>
<feature type="compositionally biased region" description="Basic and acidic residues" evidence="1">
    <location>
        <begin position="246"/>
        <end position="256"/>
    </location>
</feature>
<feature type="region of interest" description="Disordered" evidence="1">
    <location>
        <begin position="192"/>
        <end position="256"/>
    </location>
</feature>
<sequence length="256" mass="29588">MVGTFFPTHKPVSFTKRTTLNPASLVQKQQLFCEIPCVKHISFRDRLFPKIVLSLPPPQISKEKGLSRATPERVHKAGAIQGLIMAEDFESWNIYKRKPSQYCFCFPSHQREGFKNQKIHHNVSRQVKLFLKKKANCEFKKKNSLSDYYLLVNHKISSKKTDRVNKTKRIRLSSQHLTPAFHSSLSPTHFTRDAFIARPKRENTNRTTPTRTSRAKAQTDKEEKTRATGSEKNTTQFVFVAPQPVHENDLDHDTTQ</sequence>
<name>A0A8X6P5I9_NEPPI</name>
<evidence type="ECO:0000256" key="1">
    <source>
        <dbReference type="SAM" id="MobiDB-lite"/>
    </source>
</evidence>
<evidence type="ECO:0000313" key="2">
    <source>
        <dbReference type="EMBL" id="GFT49397.1"/>
    </source>
</evidence>
<keyword evidence="3" id="KW-1185">Reference proteome</keyword>